<dbReference type="GO" id="GO:0008483">
    <property type="term" value="F:transaminase activity"/>
    <property type="evidence" value="ECO:0007669"/>
    <property type="project" value="UniProtKB-KW"/>
</dbReference>
<dbReference type="Gene3D" id="1.10.10.10">
    <property type="entry name" value="Winged helix-like DNA-binding domain superfamily/Winged helix DNA-binding domain"/>
    <property type="match status" value="1"/>
</dbReference>
<organism evidence="7 8">
    <name type="scientific">Photobacterium atrarenae</name>
    <dbReference type="NCBI Taxonomy" id="865757"/>
    <lineage>
        <taxon>Bacteria</taxon>
        <taxon>Pseudomonadati</taxon>
        <taxon>Pseudomonadota</taxon>
        <taxon>Gammaproteobacteria</taxon>
        <taxon>Vibrionales</taxon>
        <taxon>Vibrionaceae</taxon>
        <taxon>Photobacterium</taxon>
    </lineage>
</organism>
<dbReference type="PROSITE" id="PS50949">
    <property type="entry name" value="HTH_GNTR"/>
    <property type="match status" value="1"/>
</dbReference>
<evidence type="ECO:0000313" key="7">
    <source>
        <dbReference type="EMBL" id="UTV29564.1"/>
    </source>
</evidence>
<name>A0ABY5GKC5_9GAMM</name>
<dbReference type="InterPro" id="IPR051446">
    <property type="entry name" value="HTH_trans_reg/aminotransferase"/>
</dbReference>
<keyword evidence="3" id="KW-0805">Transcription regulation</keyword>
<keyword evidence="7" id="KW-0032">Aminotransferase</keyword>
<dbReference type="InterPro" id="IPR015424">
    <property type="entry name" value="PyrdxlP-dep_Trfase"/>
</dbReference>
<comment type="similarity">
    <text evidence="1">In the C-terminal section; belongs to the class-I pyridoxal-phosphate-dependent aminotransferase family.</text>
</comment>
<dbReference type="RefSeq" id="WP_255390882.1">
    <property type="nucleotide sequence ID" value="NZ_CP101509.1"/>
</dbReference>
<dbReference type="PANTHER" id="PTHR46577:SF1">
    <property type="entry name" value="HTH-TYPE TRANSCRIPTIONAL REGULATORY PROTEIN GABR"/>
    <property type="match status" value="1"/>
</dbReference>
<dbReference type="SUPFAM" id="SSF53383">
    <property type="entry name" value="PLP-dependent transferases"/>
    <property type="match status" value="1"/>
</dbReference>
<dbReference type="CDD" id="cd07377">
    <property type="entry name" value="WHTH_GntR"/>
    <property type="match status" value="1"/>
</dbReference>
<dbReference type="Proteomes" id="UP001057998">
    <property type="component" value="Chromosome 2"/>
</dbReference>
<evidence type="ECO:0000256" key="3">
    <source>
        <dbReference type="ARBA" id="ARBA00023015"/>
    </source>
</evidence>
<evidence type="ECO:0000313" key="8">
    <source>
        <dbReference type="Proteomes" id="UP001057998"/>
    </source>
</evidence>
<dbReference type="PANTHER" id="PTHR46577">
    <property type="entry name" value="HTH-TYPE TRANSCRIPTIONAL REGULATORY PROTEIN GABR"/>
    <property type="match status" value="1"/>
</dbReference>
<dbReference type="InterPro" id="IPR036388">
    <property type="entry name" value="WH-like_DNA-bd_sf"/>
</dbReference>
<sequence length="463" mass="51436">MSRYKQLADKCIADIQAGRLKPGTRMPSLRQFARQQQISVSTAVSCYQELTALGWVCARPQSGFYITAVDASHPLPEWRPFASRISTPARTQTTVERGPLGVSHSPLSEQAIQDLDVSFRRALKRIGSRLSRYPDYQGEVPLRQSLATHLTGQGFPVLADELVITHGCLSAVKTALETCTQPGDAVAVNSPCFNGLLELLAQMSLNIVEIPTLEDGLDLAQLEHHLKAGTIQAGLFSTSFMNPQGITLSVAQKQQLAELARRYQTPIIEDDVYLELSHQGDFVLPAKYYDTDGYLLWCGSVSKTLSPSYRLGWCLPGRFKDAYLAKFAAGSYGVATQIQLAIADFIDTGHYAQFLRKKRMQLLGQKQTYLDYLRQHLPAQTRISVPQGGLVLWLQFPGLNSEGLAQAIEEAQIDIRLGPLFTSLGHYQDCLRINIGYPLDEMVKPELDKLITLLNRYTETGHH</sequence>
<dbReference type="InterPro" id="IPR000524">
    <property type="entry name" value="Tscrpt_reg_HTH_GntR"/>
</dbReference>
<dbReference type="InterPro" id="IPR004839">
    <property type="entry name" value="Aminotransferase_I/II_large"/>
</dbReference>
<dbReference type="Pfam" id="PF00392">
    <property type="entry name" value="GntR"/>
    <property type="match status" value="1"/>
</dbReference>
<evidence type="ECO:0000256" key="2">
    <source>
        <dbReference type="ARBA" id="ARBA00022898"/>
    </source>
</evidence>
<dbReference type="CDD" id="cd00609">
    <property type="entry name" value="AAT_like"/>
    <property type="match status" value="1"/>
</dbReference>
<dbReference type="Pfam" id="PF00155">
    <property type="entry name" value="Aminotran_1_2"/>
    <property type="match status" value="1"/>
</dbReference>
<reference evidence="7" key="1">
    <citation type="submission" date="2022-07" db="EMBL/GenBank/DDBJ databases">
        <title>Genome sequencing of Photobacterium atrarenae GJH2-4.</title>
        <authorList>
            <person name="Park S.-J."/>
        </authorList>
    </citation>
    <scope>NUCLEOTIDE SEQUENCE</scope>
    <source>
        <strain evidence="7">GJH2-4</strain>
    </source>
</reference>
<evidence type="ECO:0000256" key="4">
    <source>
        <dbReference type="ARBA" id="ARBA00023125"/>
    </source>
</evidence>
<dbReference type="SMART" id="SM00345">
    <property type="entry name" value="HTH_GNTR"/>
    <property type="match status" value="1"/>
</dbReference>
<proteinExistence type="inferred from homology"/>
<keyword evidence="4" id="KW-0238">DNA-binding</keyword>
<keyword evidence="5" id="KW-0804">Transcription</keyword>
<accession>A0ABY5GKC5</accession>
<evidence type="ECO:0000256" key="1">
    <source>
        <dbReference type="ARBA" id="ARBA00005384"/>
    </source>
</evidence>
<gene>
    <name evidence="7" type="ORF">NNL38_21345</name>
</gene>
<evidence type="ECO:0000259" key="6">
    <source>
        <dbReference type="PROSITE" id="PS50949"/>
    </source>
</evidence>
<dbReference type="InterPro" id="IPR015421">
    <property type="entry name" value="PyrdxlP-dep_Trfase_major"/>
</dbReference>
<dbReference type="SUPFAM" id="SSF46785">
    <property type="entry name" value="Winged helix' DNA-binding domain"/>
    <property type="match status" value="1"/>
</dbReference>
<dbReference type="Gene3D" id="3.40.640.10">
    <property type="entry name" value="Type I PLP-dependent aspartate aminotransferase-like (Major domain)"/>
    <property type="match status" value="1"/>
</dbReference>
<keyword evidence="7" id="KW-0808">Transferase</keyword>
<protein>
    <submittedName>
        <fullName evidence="7">PLP-dependent aminotransferase family protein</fullName>
    </submittedName>
</protein>
<keyword evidence="2" id="KW-0663">Pyridoxal phosphate</keyword>
<feature type="domain" description="HTH gntR-type" evidence="6">
    <location>
        <begin position="1"/>
        <end position="69"/>
    </location>
</feature>
<evidence type="ECO:0000256" key="5">
    <source>
        <dbReference type="ARBA" id="ARBA00023163"/>
    </source>
</evidence>
<keyword evidence="8" id="KW-1185">Reference proteome</keyword>
<dbReference type="InterPro" id="IPR036390">
    <property type="entry name" value="WH_DNA-bd_sf"/>
</dbReference>
<dbReference type="EMBL" id="CP101509">
    <property type="protein sequence ID" value="UTV29564.1"/>
    <property type="molecule type" value="Genomic_DNA"/>
</dbReference>